<comment type="caution">
    <text evidence="2">The sequence shown here is derived from an EMBL/GenBank/DDBJ whole genome shotgun (WGS) entry which is preliminary data.</text>
</comment>
<name>A0A4Q2RIM1_9HYPH</name>
<sequence length="192" mass="21442">MSLFHFGDDPGIAVFVPRTLRVAVDRGPDRAWLNGPLVWATDSRHGLLYLSPRECPRTVIWPTDTTSPEDRDAWFGGRSCRAIAFIEDDWRDRLRAAVLYRYALPACGFEDIDAVGMWVSRRAVVPSGLDVPDDLPGALDDEAVELRSLPRLTPLRSIRQTTLHASRIRTRNAQDGEPAGWSHSKPGRTVVA</sequence>
<evidence type="ECO:0000256" key="1">
    <source>
        <dbReference type="SAM" id="MobiDB-lite"/>
    </source>
</evidence>
<dbReference type="AlphaFoldDB" id="A0A4Q2RIM1"/>
<dbReference type="InterPro" id="IPR049253">
    <property type="entry name" value="DUF6886"/>
</dbReference>
<reference evidence="2 3" key="1">
    <citation type="submission" date="2018-09" db="EMBL/GenBank/DDBJ databases">
        <authorList>
            <person name="Grouzdev D.S."/>
            <person name="Krutkina M.S."/>
        </authorList>
    </citation>
    <scope>NUCLEOTIDE SEQUENCE [LARGE SCALE GENOMIC DNA]</scope>
    <source>
        <strain evidence="2 3">RmlP001</strain>
    </source>
</reference>
<organism evidence="2 3">
    <name type="scientific">Lichenibacterium ramalinae</name>
    <dbReference type="NCBI Taxonomy" id="2316527"/>
    <lineage>
        <taxon>Bacteria</taxon>
        <taxon>Pseudomonadati</taxon>
        <taxon>Pseudomonadota</taxon>
        <taxon>Alphaproteobacteria</taxon>
        <taxon>Hyphomicrobiales</taxon>
        <taxon>Lichenihabitantaceae</taxon>
        <taxon>Lichenibacterium</taxon>
    </lineage>
</organism>
<proteinExistence type="predicted"/>
<reference evidence="2 3" key="2">
    <citation type="submission" date="2019-02" db="EMBL/GenBank/DDBJ databases">
        <title>'Lichenibacterium ramalinii' gen. nov. sp. nov., 'Lichenibacterium minor' gen. nov. sp. nov.</title>
        <authorList>
            <person name="Pankratov T."/>
        </authorList>
    </citation>
    <scope>NUCLEOTIDE SEQUENCE [LARGE SCALE GENOMIC DNA]</scope>
    <source>
        <strain evidence="2 3">RmlP001</strain>
    </source>
</reference>
<dbReference type="RefSeq" id="WP_129217328.1">
    <property type="nucleotide sequence ID" value="NZ_QYBC01000001.1"/>
</dbReference>
<protein>
    <submittedName>
        <fullName evidence="2">Uncharacterized protein</fullName>
    </submittedName>
</protein>
<dbReference type="Proteomes" id="UP000289411">
    <property type="component" value="Unassembled WGS sequence"/>
</dbReference>
<dbReference type="OrthoDB" id="156685at2"/>
<feature type="region of interest" description="Disordered" evidence="1">
    <location>
        <begin position="169"/>
        <end position="192"/>
    </location>
</feature>
<keyword evidence="3" id="KW-1185">Reference proteome</keyword>
<gene>
    <name evidence="2" type="ORF">D3272_01680</name>
</gene>
<accession>A0A4Q2RIM1</accession>
<dbReference type="EMBL" id="QYBC01000001">
    <property type="protein sequence ID" value="RYB07854.1"/>
    <property type="molecule type" value="Genomic_DNA"/>
</dbReference>
<evidence type="ECO:0000313" key="2">
    <source>
        <dbReference type="EMBL" id="RYB07854.1"/>
    </source>
</evidence>
<evidence type="ECO:0000313" key="3">
    <source>
        <dbReference type="Proteomes" id="UP000289411"/>
    </source>
</evidence>
<dbReference type="Pfam" id="PF21820">
    <property type="entry name" value="DUF6886"/>
    <property type="match status" value="1"/>
</dbReference>